<name>A0ABV5J091_9ACTN</name>
<comment type="caution">
    <text evidence="1">The sequence shown here is derived from an EMBL/GenBank/DDBJ whole genome shotgun (WGS) entry which is preliminary data.</text>
</comment>
<organism evidence="1 2">
    <name type="scientific">Nonomuraea spiralis</name>
    <dbReference type="NCBI Taxonomy" id="46182"/>
    <lineage>
        <taxon>Bacteria</taxon>
        <taxon>Bacillati</taxon>
        <taxon>Actinomycetota</taxon>
        <taxon>Actinomycetes</taxon>
        <taxon>Streptosporangiales</taxon>
        <taxon>Streptosporangiaceae</taxon>
        <taxon>Nonomuraea</taxon>
    </lineage>
</organism>
<evidence type="ECO:0000313" key="2">
    <source>
        <dbReference type="Proteomes" id="UP001589647"/>
    </source>
</evidence>
<reference evidence="1 2" key="1">
    <citation type="submission" date="2024-09" db="EMBL/GenBank/DDBJ databases">
        <authorList>
            <person name="Sun Q."/>
            <person name="Mori K."/>
        </authorList>
    </citation>
    <scope>NUCLEOTIDE SEQUENCE [LARGE SCALE GENOMIC DNA]</scope>
    <source>
        <strain evidence="1 2">CCM 3426</strain>
    </source>
</reference>
<dbReference type="Proteomes" id="UP001589647">
    <property type="component" value="Unassembled WGS sequence"/>
</dbReference>
<gene>
    <name evidence="1" type="ORF">ACFFV7_51150</name>
</gene>
<evidence type="ECO:0000313" key="1">
    <source>
        <dbReference type="EMBL" id="MFB9209620.1"/>
    </source>
</evidence>
<sequence>MNIFPPSAPTFAIRVVDGDKLVGILHENHPAAEAERLLRRIRDNFPASTLAEFDGSKWQTVDDEQLKSAIYQHTMYVLSELTRARLPLAHWQLAPYQPDKLTGTLHISDADKARKAIEAYAAVLGVTEISERESEHAVQLELGEVVWAGVRIELSTYTRANADAASAATTLSVGA</sequence>
<accession>A0ABV5J091</accession>
<protein>
    <submittedName>
        <fullName evidence="1">Uncharacterized protein</fullName>
    </submittedName>
</protein>
<dbReference type="RefSeq" id="WP_189648131.1">
    <property type="nucleotide sequence ID" value="NZ_BMRC01000006.1"/>
</dbReference>
<dbReference type="EMBL" id="JBHMEI010000104">
    <property type="protein sequence ID" value="MFB9209620.1"/>
    <property type="molecule type" value="Genomic_DNA"/>
</dbReference>
<proteinExistence type="predicted"/>
<keyword evidence="2" id="KW-1185">Reference proteome</keyword>